<comment type="caution">
    <text evidence="2">The sequence shown here is derived from an EMBL/GenBank/DDBJ whole genome shotgun (WGS) entry which is preliminary data.</text>
</comment>
<dbReference type="Proteomes" id="UP000632454">
    <property type="component" value="Unassembled WGS sequence"/>
</dbReference>
<dbReference type="PANTHER" id="PTHR35908:SF1">
    <property type="entry name" value="CONSERVED PROTEIN"/>
    <property type="match status" value="1"/>
</dbReference>
<keyword evidence="2" id="KW-0456">Lyase</keyword>
<accession>A0ABQ1UGV7</accession>
<dbReference type="Pfam" id="PF18029">
    <property type="entry name" value="Glyoxalase_6"/>
    <property type="match status" value="1"/>
</dbReference>
<dbReference type="PANTHER" id="PTHR35908">
    <property type="entry name" value="HYPOTHETICAL FUSION PROTEIN"/>
    <property type="match status" value="1"/>
</dbReference>
<dbReference type="SUPFAM" id="SSF54593">
    <property type="entry name" value="Glyoxalase/Bleomycin resistance protein/Dihydroxybiphenyl dioxygenase"/>
    <property type="match status" value="1"/>
</dbReference>
<organism evidence="2 3">
    <name type="scientific">Williamsia phyllosphaerae</name>
    <dbReference type="NCBI Taxonomy" id="885042"/>
    <lineage>
        <taxon>Bacteria</taxon>
        <taxon>Bacillati</taxon>
        <taxon>Actinomycetota</taxon>
        <taxon>Actinomycetes</taxon>
        <taxon>Mycobacteriales</taxon>
        <taxon>Nocardiaceae</taxon>
        <taxon>Williamsia</taxon>
    </lineage>
</organism>
<dbReference type="Gene3D" id="3.10.180.10">
    <property type="entry name" value="2,3-Dihydroxybiphenyl 1,2-Dioxygenase, domain 1"/>
    <property type="match status" value="1"/>
</dbReference>
<reference evidence="3" key="1">
    <citation type="journal article" date="2019" name="Int. J. Syst. Evol. Microbiol.">
        <title>The Global Catalogue of Microorganisms (GCM) 10K type strain sequencing project: providing services to taxonomists for standard genome sequencing and annotation.</title>
        <authorList>
            <consortium name="The Broad Institute Genomics Platform"/>
            <consortium name="The Broad Institute Genome Sequencing Center for Infectious Disease"/>
            <person name="Wu L."/>
            <person name="Ma J."/>
        </authorList>
    </citation>
    <scope>NUCLEOTIDE SEQUENCE [LARGE SCALE GENOMIC DNA]</scope>
    <source>
        <strain evidence="3">CCM 7855</strain>
    </source>
</reference>
<dbReference type="InterPro" id="IPR041581">
    <property type="entry name" value="Glyoxalase_6"/>
</dbReference>
<dbReference type="GO" id="GO:0016829">
    <property type="term" value="F:lyase activity"/>
    <property type="evidence" value="ECO:0007669"/>
    <property type="project" value="UniProtKB-KW"/>
</dbReference>
<evidence type="ECO:0000313" key="2">
    <source>
        <dbReference type="EMBL" id="GGF18367.1"/>
    </source>
</evidence>
<gene>
    <name evidence="2" type="ORF">GCM10007298_13000</name>
</gene>
<protein>
    <submittedName>
        <fullName evidence="2">Lactoylglutathione lyase</fullName>
    </submittedName>
</protein>
<feature type="domain" description="Glyoxalase-like" evidence="1">
    <location>
        <begin position="23"/>
        <end position="130"/>
    </location>
</feature>
<dbReference type="EMBL" id="BMCS01000001">
    <property type="protein sequence ID" value="GGF18367.1"/>
    <property type="molecule type" value="Genomic_DNA"/>
</dbReference>
<evidence type="ECO:0000259" key="1">
    <source>
        <dbReference type="Pfam" id="PF18029"/>
    </source>
</evidence>
<dbReference type="CDD" id="cd06587">
    <property type="entry name" value="VOC"/>
    <property type="match status" value="1"/>
</dbReference>
<sequence length="144" mass="15785">MFRVHPIGVRLTLIRMTSRIESIAIDTHDSHLLAEFWTRVLGWEIVDVDGPLIEIGPADGSGPTIDLLAVPESKTVKNRLHLDLRADGCTTEEEIDRVVALGARRVDVGQDPSVTWTVLADPEGNEFCILGRTHDEAHGPESSA</sequence>
<proteinExistence type="predicted"/>
<evidence type="ECO:0000313" key="3">
    <source>
        <dbReference type="Proteomes" id="UP000632454"/>
    </source>
</evidence>
<name>A0ABQ1UGV7_9NOCA</name>
<keyword evidence="3" id="KW-1185">Reference proteome</keyword>
<dbReference type="InterPro" id="IPR029068">
    <property type="entry name" value="Glyas_Bleomycin-R_OHBP_Dase"/>
</dbReference>